<evidence type="ECO:0000313" key="3">
    <source>
        <dbReference type="EMBL" id="KAA3160552.1"/>
    </source>
</evidence>
<name>A0ABQ6S6I8_9BACT</name>
<feature type="domain" description="Putative zinc-ribbon" evidence="2">
    <location>
        <begin position="4"/>
        <end position="26"/>
    </location>
</feature>
<evidence type="ECO:0000259" key="2">
    <source>
        <dbReference type="Pfam" id="PF13248"/>
    </source>
</evidence>
<feature type="transmembrane region" description="Helical" evidence="1">
    <location>
        <begin position="39"/>
        <end position="61"/>
    </location>
</feature>
<protein>
    <submittedName>
        <fullName evidence="3">Zinc ribbon domain-containing protein</fullName>
    </submittedName>
</protein>
<accession>A0ABQ6S6I8</accession>
<dbReference type="RefSeq" id="WP_130062535.1">
    <property type="nucleotide sequence ID" value="NZ_CAMTEP010000004.1"/>
</dbReference>
<keyword evidence="1" id="KW-0812">Transmembrane</keyword>
<proteinExistence type="predicted"/>
<keyword evidence="4" id="KW-1185">Reference proteome</keyword>
<evidence type="ECO:0000256" key="1">
    <source>
        <dbReference type="SAM" id="Phobius"/>
    </source>
</evidence>
<sequence>MALINCPECGNSISDQAPHCPKCGYQISNHSFFPKTEGCFLQSMNMGCLILVIIFLFSIILSEYDIPEEDLPIIGIITIIVFGIMICYNFFKKKKLNQ</sequence>
<dbReference type="InterPro" id="IPR059113">
    <property type="entry name" value="Znf_ribbon"/>
</dbReference>
<dbReference type="Proteomes" id="UP000324870">
    <property type="component" value="Unassembled WGS sequence"/>
</dbReference>
<organism evidence="3 4">
    <name type="scientific">Alistipes finegoldii</name>
    <dbReference type="NCBI Taxonomy" id="214856"/>
    <lineage>
        <taxon>Bacteria</taxon>
        <taxon>Pseudomonadati</taxon>
        <taxon>Bacteroidota</taxon>
        <taxon>Bacteroidia</taxon>
        <taxon>Bacteroidales</taxon>
        <taxon>Rikenellaceae</taxon>
        <taxon>Alistipes</taxon>
    </lineage>
</organism>
<dbReference type="Pfam" id="PF13248">
    <property type="entry name" value="Zn_ribbon_3"/>
    <property type="match status" value="1"/>
</dbReference>
<comment type="caution">
    <text evidence="3">The sequence shown here is derived from an EMBL/GenBank/DDBJ whole genome shotgun (WGS) entry which is preliminary data.</text>
</comment>
<reference evidence="3 4" key="1">
    <citation type="journal article" date="2019" name="Nat. Med.">
        <title>A library of human gut bacterial isolates paired with longitudinal multiomics data enables mechanistic microbiome research.</title>
        <authorList>
            <person name="Poyet M."/>
            <person name="Groussin M."/>
            <person name="Gibbons S.M."/>
            <person name="Avila-Pacheco J."/>
            <person name="Jiang X."/>
            <person name="Kearney S.M."/>
            <person name="Perrotta A.R."/>
            <person name="Berdy B."/>
            <person name="Zhao S."/>
            <person name="Lieberman T.D."/>
            <person name="Swanson P.K."/>
            <person name="Smith M."/>
            <person name="Roesemann S."/>
            <person name="Alexander J.E."/>
            <person name="Rich S.A."/>
            <person name="Livny J."/>
            <person name="Vlamakis H."/>
            <person name="Clish C."/>
            <person name="Bullock K."/>
            <person name="Deik A."/>
            <person name="Scott J."/>
            <person name="Pierce K.A."/>
            <person name="Xavier R.J."/>
            <person name="Alm E.J."/>
        </authorList>
    </citation>
    <scope>NUCLEOTIDE SEQUENCE [LARGE SCALE GENOMIC DNA]</scope>
    <source>
        <strain evidence="3 4">BIOML-A1</strain>
    </source>
</reference>
<gene>
    <name evidence="3" type="ORF">F2A26_02100</name>
</gene>
<dbReference type="EMBL" id="VVND01000002">
    <property type="protein sequence ID" value="KAA3160552.1"/>
    <property type="molecule type" value="Genomic_DNA"/>
</dbReference>
<feature type="transmembrane region" description="Helical" evidence="1">
    <location>
        <begin position="73"/>
        <end position="91"/>
    </location>
</feature>
<keyword evidence="1" id="KW-0472">Membrane</keyword>
<evidence type="ECO:0000313" key="4">
    <source>
        <dbReference type="Proteomes" id="UP000324870"/>
    </source>
</evidence>
<keyword evidence="1" id="KW-1133">Transmembrane helix</keyword>